<protein>
    <submittedName>
        <fullName evidence="1">Uncharacterized protein</fullName>
    </submittedName>
</protein>
<proteinExistence type="predicted"/>
<accession>A0A4R6SK29</accession>
<reference evidence="1 2" key="1">
    <citation type="submission" date="2019-03" db="EMBL/GenBank/DDBJ databases">
        <title>Genomic Encyclopedia of Type Strains, Phase IV (KMG-IV): sequencing the most valuable type-strain genomes for metagenomic binning, comparative biology and taxonomic classification.</title>
        <authorList>
            <person name="Goeker M."/>
        </authorList>
    </citation>
    <scope>NUCLEOTIDE SEQUENCE [LARGE SCALE GENOMIC DNA]</scope>
    <source>
        <strain evidence="1 2">DSM 45361</strain>
    </source>
</reference>
<dbReference type="AlphaFoldDB" id="A0A4R6SK29"/>
<evidence type="ECO:0000313" key="1">
    <source>
        <dbReference type="EMBL" id="TDQ01378.1"/>
    </source>
</evidence>
<organism evidence="1 2">
    <name type="scientific">Labedaea rhizosphaerae</name>
    <dbReference type="NCBI Taxonomy" id="598644"/>
    <lineage>
        <taxon>Bacteria</taxon>
        <taxon>Bacillati</taxon>
        <taxon>Actinomycetota</taxon>
        <taxon>Actinomycetes</taxon>
        <taxon>Pseudonocardiales</taxon>
        <taxon>Pseudonocardiaceae</taxon>
        <taxon>Labedaea</taxon>
    </lineage>
</organism>
<sequence length="215" mass="24062">MPVPPREGRGPMRNRVTPMGDIVAVELRGAWCGNRGVLHEGFDVVRFHRSQLWITCALRFKDWRLAQWEPSHFTLLFFHDEAVSFAAGHRPCALCRRADYNAYRAAWVAGLGVAQPSAKEMDQQLHSERIVRGTHRRRLHPTPWRDIPEGAFVALDDQPALVLDDAVVPWTTEGYGTARSRPRTGSADLITPPASVAALRAGYEPQLDPSATAHR</sequence>
<gene>
    <name evidence="1" type="ORF">EV186_1021246</name>
</gene>
<comment type="caution">
    <text evidence="1">The sequence shown here is derived from an EMBL/GenBank/DDBJ whole genome shotgun (WGS) entry which is preliminary data.</text>
</comment>
<dbReference type="Proteomes" id="UP000295444">
    <property type="component" value="Unassembled WGS sequence"/>
</dbReference>
<keyword evidence="2" id="KW-1185">Reference proteome</keyword>
<dbReference type="RefSeq" id="WP_208115612.1">
    <property type="nucleotide sequence ID" value="NZ_SNXZ01000002.1"/>
</dbReference>
<evidence type="ECO:0000313" key="2">
    <source>
        <dbReference type="Proteomes" id="UP000295444"/>
    </source>
</evidence>
<name>A0A4R6SK29_LABRH</name>
<dbReference type="EMBL" id="SNXZ01000002">
    <property type="protein sequence ID" value="TDQ01378.1"/>
    <property type="molecule type" value="Genomic_DNA"/>
</dbReference>